<evidence type="ECO:0000256" key="2">
    <source>
        <dbReference type="ARBA" id="ARBA00023136"/>
    </source>
</evidence>
<dbReference type="PANTHER" id="PTHR38008:SF2">
    <property type="entry name" value="HEMOLYSIN"/>
    <property type="match status" value="1"/>
</dbReference>
<evidence type="ECO:0000313" key="8">
    <source>
        <dbReference type="Proteomes" id="UP000184327"/>
    </source>
</evidence>
<feature type="chain" id="PRO_5012589910" evidence="5">
    <location>
        <begin position="21"/>
        <end position="159"/>
    </location>
</feature>
<dbReference type="InterPro" id="IPR005590">
    <property type="entry name" value="DUF333"/>
</dbReference>
<evidence type="ECO:0000313" key="7">
    <source>
        <dbReference type="EMBL" id="SHF40563.1"/>
    </source>
</evidence>
<evidence type="ECO:0000256" key="4">
    <source>
        <dbReference type="ARBA" id="ARBA00023288"/>
    </source>
</evidence>
<dbReference type="InterPro" id="IPR036328">
    <property type="entry name" value="MliC_sf"/>
</dbReference>
<dbReference type="PANTHER" id="PTHR38008">
    <property type="entry name" value="HEMOLYSIN-RELATED"/>
    <property type="match status" value="1"/>
</dbReference>
<evidence type="ECO:0000256" key="1">
    <source>
        <dbReference type="ARBA" id="ARBA00022729"/>
    </source>
</evidence>
<dbReference type="Gene3D" id="2.40.128.200">
    <property type="match status" value="1"/>
</dbReference>
<keyword evidence="8" id="KW-1185">Reference proteome</keyword>
<dbReference type="InterPro" id="IPR018660">
    <property type="entry name" value="MliC"/>
</dbReference>
<dbReference type="Pfam" id="PF09864">
    <property type="entry name" value="MliC"/>
    <property type="match status" value="1"/>
</dbReference>
<feature type="signal peptide" evidence="5">
    <location>
        <begin position="1"/>
        <end position="20"/>
    </location>
</feature>
<evidence type="ECO:0000259" key="6">
    <source>
        <dbReference type="Pfam" id="PF09864"/>
    </source>
</evidence>
<evidence type="ECO:0000256" key="5">
    <source>
        <dbReference type="SAM" id="SignalP"/>
    </source>
</evidence>
<dbReference type="Proteomes" id="UP000184327">
    <property type="component" value="Unassembled WGS sequence"/>
</dbReference>
<keyword evidence="1 5" id="KW-0732">Signal</keyword>
<keyword evidence="4" id="KW-0449">Lipoprotein</keyword>
<reference evidence="7 8" key="1">
    <citation type="submission" date="2016-11" db="EMBL/GenBank/DDBJ databases">
        <authorList>
            <person name="Jaros S."/>
            <person name="Januszkiewicz K."/>
            <person name="Wedrychowicz H."/>
        </authorList>
    </citation>
    <scope>NUCLEOTIDE SEQUENCE [LARGE SCALE GENOMIC DNA]</scope>
    <source>
        <strain evidence="7 8">DSM 16112</strain>
    </source>
</reference>
<dbReference type="Pfam" id="PF03891">
    <property type="entry name" value="DUF333"/>
    <property type="match status" value="1"/>
</dbReference>
<dbReference type="STRING" id="1122156.SAMN02745117_01883"/>
<proteinExistence type="predicted"/>
<evidence type="ECO:0000256" key="3">
    <source>
        <dbReference type="ARBA" id="ARBA00023139"/>
    </source>
</evidence>
<accession>A0A1M5BDD7</accession>
<dbReference type="AlphaFoldDB" id="A0A1M5BDD7"/>
<name>A0A1M5BDD7_9BURK</name>
<dbReference type="PROSITE" id="PS51257">
    <property type="entry name" value="PROKAR_LIPOPROTEIN"/>
    <property type="match status" value="1"/>
</dbReference>
<dbReference type="SUPFAM" id="SSF141488">
    <property type="entry name" value="YdhA-like"/>
    <property type="match status" value="1"/>
</dbReference>
<keyword evidence="3" id="KW-0564">Palmitate</keyword>
<keyword evidence="2" id="KW-0472">Membrane</keyword>
<protein>
    <submittedName>
        <fullName evidence="7">Putative hemolysin</fullName>
    </submittedName>
</protein>
<dbReference type="EMBL" id="FQUZ01000021">
    <property type="protein sequence ID" value="SHF40563.1"/>
    <property type="molecule type" value="Genomic_DNA"/>
</dbReference>
<sequence length="159" mass="17144">MKYLIPIAMTALVAACSSVAPEKEAPPVQLANPASQFCVQSGGTLRIEKTPAGEAGICVLPDGREIDEWELFRSSQASSTLPKVNVVRYRCEPQQNVTVTYFVDQERAQLERAGATVELKQQPSGSGFIYSNGPNTIRGKGDDLTLEIGRMAAIQCKAV</sequence>
<feature type="domain" description="C-type lysozyme inhibitor" evidence="6">
    <location>
        <begin position="89"/>
        <end position="152"/>
    </location>
</feature>
<organism evidence="7 8">
    <name type="scientific">Lampropedia hyalina DSM 16112</name>
    <dbReference type="NCBI Taxonomy" id="1122156"/>
    <lineage>
        <taxon>Bacteria</taxon>
        <taxon>Pseudomonadati</taxon>
        <taxon>Pseudomonadota</taxon>
        <taxon>Betaproteobacteria</taxon>
        <taxon>Burkholderiales</taxon>
        <taxon>Comamonadaceae</taxon>
        <taxon>Lampropedia</taxon>
    </lineage>
</organism>
<gene>
    <name evidence="7" type="ORF">SAMN02745117_01883</name>
</gene>